<dbReference type="Proteomes" id="UP000176952">
    <property type="component" value="Unassembled WGS sequence"/>
</dbReference>
<evidence type="ECO:0000313" key="3">
    <source>
        <dbReference type="Proteomes" id="UP000176952"/>
    </source>
</evidence>
<evidence type="ECO:0000313" key="2">
    <source>
        <dbReference type="EMBL" id="OGY84093.1"/>
    </source>
</evidence>
<reference evidence="2 3" key="1">
    <citation type="journal article" date="2016" name="Nat. Commun.">
        <title>Thousands of microbial genomes shed light on interconnected biogeochemical processes in an aquifer system.</title>
        <authorList>
            <person name="Anantharaman K."/>
            <person name="Brown C.T."/>
            <person name="Hug L.A."/>
            <person name="Sharon I."/>
            <person name="Castelle C.J."/>
            <person name="Probst A.J."/>
            <person name="Thomas B.C."/>
            <person name="Singh A."/>
            <person name="Wilkins M.J."/>
            <person name="Karaoz U."/>
            <person name="Brodie E.L."/>
            <person name="Williams K.H."/>
            <person name="Hubbard S.S."/>
            <person name="Banfield J.F."/>
        </authorList>
    </citation>
    <scope>NUCLEOTIDE SEQUENCE [LARGE SCALE GENOMIC DNA]</scope>
</reference>
<evidence type="ECO:0000256" key="1">
    <source>
        <dbReference type="SAM" id="MobiDB-lite"/>
    </source>
</evidence>
<feature type="region of interest" description="Disordered" evidence="1">
    <location>
        <begin position="112"/>
        <end position="149"/>
    </location>
</feature>
<feature type="compositionally biased region" description="Pro residues" evidence="1">
    <location>
        <begin position="119"/>
        <end position="135"/>
    </location>
</feature>
<accession>A0A1G2B4H7</accession>
<comment type="caution">
    <text evidence="2">The sequence shown here is derived from an EMBL/GenBank/DDBJ whole genome shotgun (WGS) entry which is preliminary data.</text>
</comment>
<sequence>MHRFYANISHNTPKQDDITKTLLISTQSQHAHNIRAIFVGKTPPTTLTTGIPRLQWKTVSAENNNPATLIIIDNAVIYPTIADSWDKSSWLVLQSTSIQSAQVSMFEALWAQTAEPTSPSKPQPRTPNRPKPSPKGPAGLTKLPGFMRK</sequence>
<proteinExistence type="predicted"/>
<protein>
    <submittedName>
        <fullName evidence="2">Uncharacterized protein</fullName>
    </submittedName>
</protein>
<dbReference type="AlphaFoldDB" id="A0A1G2B4H7"/>
<dbReference type="EMBL" id="MHKD01000018">
    <property type="protein sequence ID" value="OGY84093.1"/>
    <property type="molecule type" value="Genomic_DNA"/>
</dbReference>
<name>A0A1G2B4H7_9BACT</name>
<gene>
    <name evidence="2" type="ORF">A3F54_00900</name>
</gene>
<organism evidence="2 3">
    <name type="scientific">Candidatus Kerfeldbacteria bacterium RIFCSPHIGHO2_12_FULL_48_17</name>
    <dbReference type="NCBI Taxonomy" id="1798542"/>
    <lineage>
        <taxon>Bacteria</taxon>
        <taxon>Candidatus Kerfeldiibacteriota</taxon>
    </lineage>
</organism>